<sequence>LKLYAEQLILSYLELLVNSRNELSLATVINVPDRDIDHQSFTHIKHEAAKRNLSIYQTILSFITRIRLGGKSYAPPSDNPLTNHIKGLSEFVDVLNKLHSILEE</sequence>
<evidence type="ECO:0000313" key="12">
    <source>
        <dbReference type="EMBL" id="ESO09644.1"/>
    </source>
</evidence>
<reference evidence="14" key="1">
    <citation type="submission" date="2012-12" db="EMBL/GenBank/DDBJ databases">
        <authorList>
            <person name="Hellsten U."/>
            <person name="Grimwood J."/>
            <person name="Chapman J.A."/>
            <person name="Shapiro H."/>
            <person name="Aerts A."/>
            <person name="Otillar R.P."/>
            <person name="Terry A.Y."/>
            <person name="Boore J.L."/>
            <person name="Simakov O."/>
            <person name="Marletaz F."/>
            <person name="Cho S.-J."/>
            <person name="Edsinger-Gonzales E."/>
            <person name="Havlak P."/>
            <person name="Kuo D.-H."/>
            <person name="Larsson T."/>
            <person name="Lv J."/>
            <person name="Arendt D."/>
            <person name="Savage R."/>
            <person name="Osoegawa K."/>
            <person name="de Jong P."/>
            <person name="Lindberg D.R."/>
            <person name="Seaver E.C."/>
            <person name="Weisblat D.A."/>
            <person name="Putnam N.H."/>
            <person name="Grigoriev I.V."/>
            <person name="Rokhsar D.S."/>
        </authorList>
    </citation>
    <scope>NUCLEOTIDE SEQUENCE</scope>
</reference>
<dbReference type="GO" id="GO:0005634">
    <property type="term" value="C:nucleus"/>
    <property type="evidence" value="ECO:0007669"/>
    <property type="project" value="UniProtKB-SubCell"/>
</dbReference>
<dbReference type="Proteomes" id="UP000015101">
    <property type="component" value="Unassembled WGS sequence"/>
</dbReference>
<dbReference type="OrthoDB" id="6427080at2759"/>
<dbReference type="GeneID" id="20196276"/>
<reference evidence="13" key="3">
    <citation type="submission" date="2015-06" db="UniProtKB">
        <authorList>
            <consortium name="EnsemblMetazoa"/>
        </authorList>
    </citation>
    <scope>IDENTIFICATION</scope>
</reference>
<keyword evidence="9" id="KW-0539">Nucleus</keyword>
<dbReference type="EnsemblMetazoa" id="HelroT135220">
    <property type="protein sequence ID" value="HelroP135220"/>
    <property type="gene ID" value="HelroG135220"/>
</dbReference>
<dbReference type="EMBL" id="KB095946">
    <property type="protein sequence ID" value="ESO09644.1"/>
    <property type="molecule type" value="Genomic_DNA"/>
</dbReference>
<evidence type="ECO:0000313" key="14">
    <source>
        <dbReference type="Proteomes" id="UP000015101"/>
    </source>
</evidence>
<evidence type="ECO:0000256" key="6">
    <source>
        <dbReference type="ARBA" id="ARBA00022763"/>
    </source>
</evidence>
<evidence type="ECO:0000256" key="9">
    <source>
        <dbReference type="ARBA" id="ARBA00023242"/>
    </source>
</evidence>
<dbReference type="InterPro" id="IPR038932">
    <property type="entry name" value="PARPBP"/>
</dbReference>
<dbReference type="Gene3D" id="1.10.486.10">
    <property type="entry name" value="PCRA, domain 4"/>
    <property type="match status" value="1"/>
</dbReference>
<dbReference type="AlphaFoldDB" id="T1EI76"/>
<evidence type="ECO:0000313" key="13">
    <source>
        <dbReference type="EnsemblMetazoa" id="HelroP135220"/>
    </source>
</evidence>
<evidence type="ECO:0000256" key="3">
    <source>
        <dbReference type="ARBA" id="ARBA00009135"/>
    </source>
</evidence>
<keyword evidence="14" id="KW-1185">Reference proteome</keyword>
<evidence type="ECO:0000256" key="5">
    <source>
        <dbReference type="ARBA" id="ARBA00022490"/>
    </source>
</evidence>
<evidence type="ECO:0000256" key="1">
    <source>
        <dbReference type="ARBA" id="ARBA00004123"/>
    </source>
</evidence>
<dbReference type="KEGG" id="hro:HELRODRAFT_135220"/>
<keyword evidence="8" id="KW-0234">DNA repair</keyword>
<dbReference type="GO" id="GO:0005737">
    <property type="term" value="C:cytoplasm"/>
    <property type="evidence" value="ECO:0007669"/>
    <property type="project" value="UniProtKB-SubCell"/>
</dbReference>
<dbReference type="RefSeq" id="XP_009012268.1">
    <property type="nucleotide sequence ID" value="XM_009014020.1"/>
</dbReference>
<evidence type="ECO:0000256" key="4">
    <source>
        <dbReference type="ARBA" id="ARBA00014320"/>
    </source>
</evidence>
<evidence type="ECO:0000256" key="10">
    <source>
        <dbReference type="ARBA" id="ARBA00031632"/>
    </source>
</evidence>
<dbReference type="InterPro" id="IPR027417">
    <property type="entry name" value="P-loop_NTPase"/>
</dbReference>
<dbReference type="EMBL" id="AMQM01009102">
    <property type="status" value="NOT_ANNOTATED_CDS"/>
    <property type="molecule type" value="Genomic_DNA"/>
</dbReference>
<keyword evidence="5" id="KW-0963">Cytoplasm</keyword>
<dbReference type="HOGENOM" id="CLU_2256729_0_0_1"/>
<evidence type="ECO:0000256" key="2">
    <source>
        <dbReference type="ARBA" id="ARBA00004496"/>
    </source>
</evidence>
<dbReference type="GO" id="GO:0003677">
    <property type="term" value="F:DNA binding"/>
    <property type="evidence" value="ECO:0007669"/>
    <property type="project" value="UniProtKB-KW"/>
</dbReference>
<keyword evidence="6" id="KW-0227">DNA damage</keyword>
<comment type="subcellular location">
    <subcellularLocation>
        <location evidence="2">Cytoplasm</location>
    </subcellularLocation>
    <subcellularLocation>
        <location evidence="1">Nucleus</location>
    </subcellularLocation>
</comment>
<evidence type="ECO:0000256" key="7">
    <source>
        <dbReference type="ARBA" id="ARBA00023125"/>
    </source>
</evidence>
<accession>T1EI76</accession>
<protein>
    <recommendedName>
        <fullName evidence="4">PCNA-interacting partner</fullName>
    </recommendedName>
    <alternativeName>
        <fullName evidence="10">PARP-1 binding protein</fullName>
    </alternativeName>
    <alternativeName>
        <fullName evidence="11">PARP1-binding protein</fullName>
    </alternativeName>
</protein>
<comment type="similarity">
    <text evidence="3">Belongs to the PARI family.</text>
</comment>
<organism evidence="13 14">
    <name type="scientific">Helobdella robusta</name>
    <name type="common">Californian leech</name>
    <dbReference type="NCBI Taxonomy" id="6412"/>
    <lineage>
        <taxon>Eukaryota</taxon>
        <taxon>Metazoa</taxon>
        <taxon>Spiralia</taxon>
        <taxon>Lophotrochozoa</taxon>
        <taxon>Annelida</taxon>
        <taxon>Clitellata</taxon>
        <taxon>Hirudinea</taxon>
        <taxon>Rhynchobdellida</taxon>
        <taxon>Glossiphoniidae</taxon>
        <taxon>Helobdella</taxon>
    </lineage>
</organism>
<gene>
    <name evidence="13" type="primary">20196276</name>
    <name evidence="12" type="ORF">HELRODRAFT_135220</name>
</gene>
<dbReference type="InParanoid" id="T1EI76"/>
<proteinExistence type="inferred from homology"/>
<dbReference type="GO" id="GO:0006281">
    <property type="term" value="P:DNA repair"/>
    <property type="evidence" value="ECO:0007669"/>
    <property type="project" value="UniProtKB-KW"/>
</dbReference>
<dbReference type="eggNOG" id="ENOG502QR2U">
    <property type="taxonomic scope" value="Eukaryota"/>
</dbReference>
<dbReference type="CTD" id="20196276"/>
<dbReference type="PANTHER" id="PTHR32121">
    <property type="entry name" value="PCNA-INTERACTING PARTNER"/>
    <property type="match status" value="1"/>
</dbReference>
<reference evidence="12 14" key="2">
    <citation type="journal article" date="2013" name="Nature">
        <title>Insights into bilaterian evolution from three spiralian genomes.</title>
        <authorList>
            <person name="Simakov O."/>
            <person name="Marletaz F."/>
            <person name="Cho S.J."/>
            <person name="Edsinger-Gonzales E."/>
            <person name="Havlak P."/>
            <person name="Hellsten U."/>
            <person name="Kuo D.H."/>
            <person name="Larsson T."/>
            <person name="Lv J."/>
            <person name="Arendt D."/>
            <person name="Savage R."/>
            <person name="Osoegawa K."/>
            <person name="de Jong P."/>
            <person name="Grimwood J."/>
            <person name="Chapman J.A."/>
            <person name="Shapiro H."/>
            <person name="Aerts A."/>
            <person name="Otillar R.P."/>
            <person name="Terry A.Y."/>
            <person name="Boore J.L."/>
            <person name="Grigoriev I.V."/>
            <person name="Lindberg D.R."/>
            <person name="Seaver E.C."/>
            <person name="Weisblat D.A."/>
            <person name="Putnam N.H."/>
            <person name="Rokhsar D.S."/>
        </authorList>
    </citation>
    <scope>NUCLEOTIDE SEQUENCE</scope>
</reference>
<dbReference type="STRING" id="6412.T1EI76"/>
<dbReference type="OMA" id="THIKHEA"/>
<name>T1EI76_HELRO</name>
<evidence type="ECO:0000256" key="8">
    <source>
        <dbReference type="ARBA" id="ARBA00023204"/>
    </source>
</evidence>
<dbReference type="SUPFAM" id="SSF52540">
    <property type="entry name" value="P-loop containing nucleoside triphosphate hydrolases"/>
    <property type="match status" value="1"/>
</dbReference>
<dbReference type="GO" id="GO:2000042">
    <property type="term" value="P:negative regulation of double-strand break repair via homologous recombination"/>
    <property type="evidence" value="ECO:0007669"/>
    <property type="project" value="InterPro"/>
</dbReference>
<evidence type="ECO:0000256" key="11">
    <source>
        <dbReference type="ARBA" id="ARBA00032731"/>
    </source>
</evidence>
<dbReference type="PANTHER" id="PTHR32121:SF0">
    <property type="entry name" value="PCNA-INTERACTING PARTNER"/>
    <property type="match status" value="1"/>
</dbReference>
<keyword evidence="7" id="KW-0238">DNA-binding</keyword>